<evidence type="ECO:0000313" key="2">
    <source>
        <dbReference type="EMBL" id="SER94380.1"/>
    </source>
</evidence>
<dbReference type="EMBL" id="FOGQ01000005">
    <property type="protein sequence ID" value="SER94380.1"/>
    <property type="molecule type" value="Genomic_DNA"/>
</dbReference>
<keyword evidence="3" id="KW-1185">Reference proteome</keyword>
<feature type="transmembrane region" description="Helical" evidence="1">
    <location>
        <begin position="30"/>
        <end position="47"/>
    </location>
</feature>
<reference evidence="3" key="1">
    <citation type="submission" date="2016-10" db="EMBL/GenBank/DDBJ databases">
        <authorList>
            <person name="Varghese N."/>
            <person name="Submissions S."/>
        </authorList>
    </citation>
    <scope>NUCLEOTIDE SEQUENCE [LARGE SCALE GENOMIC DNA]</scope>
    <source>
        <strain evidence="3">DSM 20524</strain>
    </source>
</reference>
<keyword evidence="1" id="KW-0472">Membrane</keyword>
<sequence length="65" mass="7055">MNPLFAIGLTGLLGAAATFTVLVLVGVANPWPATILVGAIVILLGYWQFRKFKKDSHDVRRDSTN</sequence>
<dbReference type="Proteomes" id="UP000198929">
    <property type="component" value="Unassembled WGS sequence"/>
</dbReference>
<protein>
    <submittedName>
        <fullName evidence="2">Uncharacterized protein</fullName>
    </submittedName>
</protein>
<dbReference type="AlphaFoldDB" id="A0A1H9TAP6"/>
<organism evidence="2 3">
    <name type="scientific">Corynebacterium cystitidis DSM 20524</name>
    <dbReference type="NCBI Taxonomy" id="1121357"/>
    <lineage>
        <taxon>Bacteria</taxon>
        <taxon>Bacillati</taxon>
        <taxon>Actinomycetota</taxon>
        <taxon>Actinomycetes</taxon>
        <taxon>Mycobacteriales</taxon>
        <taxon>Corynebacteriaceae</taxon>
        <taxon>Corynebacterium</taxon>
    </lineage>
</organism>
<proteinExistence type="predicted"/>
<dbReference type="RefSeq" id="WP_092258204.1">
    <property type="nucleotide sequence ID" value="NZ_CP047199.1"/>
</dbReference>
<evidence type="ECO:0000313" key="3">
    <source>
        <dbReference type="Proteomes" id="UP000198929"/>
    </source>
</evidence>
<evidence type="ECO:0000256" key="1">
    <source>
        <dbReference type="SAM" id="Phobius"/>
    </source>
</evidence>
<name>A0A1H9TAP6_9CORY</name>
<keyword evidence="1" id="KW-0812">Transmembrane</keyword>
<accession>A0A1H9TAP6</accession>
<gene>
    <name evidence="2" type="ORF">SAMN05661109_01393</name>
</gene>
<keyword evidence="1" id="KW-1133">Transmembrane helix</keyword>